<dbReference type="PANTHER" id="PTHR11373">
    <property type="entry name" value="DEOXYNUCLEOSIDE TRIPHOSPHATE TRIPHOSPHOHYDROLASE"/>
    <property type="match status" value="1"/>
</dbReference>
<dbReference type="PANTHER" id="PTHR11373:SF4">
    <property type="entry name" value="DEOXYNUCLEOSIDE TRIPHOSPHATE TRIPHOSPHOHYDROLASE SAMHD1"/>
    <property type="match status" value="1"/>
</dbReference>
<protein>
    <recommendedName>
        <fullName evidence="3">HD domain-containing protein</fullName>
    </recommendedName>
</protein>
<proteinExistence type="predicted"/>
<comment type="caution">
    <text evidence="1">The sequence shown here is derived from an EMBL/GenBank/DDBJ whole genome shotgun (WGS) entry which is preliminary data.</text>
</comment>
<keyword evidence="2" id="KW-1185">Reference proteome</keyword>
<dbReference type="Gene3D" id="1.10.3210.10">
    <property type="entry name" value="Hypothetical protein af1432"/>
    <property type="match status" value="1"/>
</dbReference>
<dbReference type="CDD" id="cd00077">
    <property type="entry name" value="HDc"/>
    <property type="match status" value="1"/>
</dbReference>
<dbReference type="EMBL" id="JACSPT010000020">
    <property type="protein sequence ID" value="MBD8010276.1"/>
    <property type="molecule type" value="Genomic_DNA"/>
</dbReference>
<reference evidence="1 2" key="1">
    <citation type="submission" date="2020-08" db="EMBL/GenBank/DDBJ databases">
        <title>A Genomic Blueprint of the Chicken Gut Microbiome.</title>
        <authorList>
            <person name="Gilroy R."/>
            <person name="Ravi A."/>
            <person name="Getino M."/>
            <person name="Pursley I."/>
            <person name="Horton D.L."/>
            <person name="Alikhan N.-F."/>
            <person name="Baker D."/>
            <person name="Gharbi K."/>
            <person name="Hall N."/>
            <person name="Watson M."/>
            <person name="Adriaenssens E.M."/>
            <person name="Foster-Nyarko E."/>
            <person name="Jarju S."/>
            <person name="Secka A."/>
            <person name="Antonio M."/>
            <person name="Oren A."/>
            <person name="Chaudhuri R."/>
            <person name="La Ragione R.M."/>
            <person name="Hildebrand F."/>
            <person name="Pallen M.J."/>
        </authorList>
    </citation>
    <scope>NUCLEOTIDE SEQUENCE [LARGE SCALE GENOMIC DNA]</scope>
    <source>
        <strain evidence="1 2">Sa1BUA6</strain>
    </source>
</reference>
<evidence type="ECO:0000313" key="2">
    <source>
        <dbReference type="Proteomes" id="UP000621930"/>
    </source>
</evidence>
<sequence>MRLEKDSLCCNNKQYFSDPYFIKSNIYQLITSTSAFRRLDGITFLGAIGLVEKVNGKKDISRAQHSINIASLIYKISNARCYDQELTKHLCVAGLLNDIGHFPLSHSVSGYLSRKLNMDHHTLGSLIIDGEFSQLSDLNKILKNNLDINFIKSLLDKKIEKDLGGDIFSSKFNVSTINGIYQSGLFIGHDFFDKDKIANEVFLKSSRDINYRLLDQFWESKNFIYNQFIQSEFGLFVDNIGELFFKKNKNLLDINDLLSIEKTWHKKFFFMKLFKNLDSSSLLSNYRGRTFYVPKEINGSDQLFYKKRKYTVNTNEISLSNRYICLMNMEKQKKFNDKIPTKNLSLF</sequence>
<dbReference type="InterPro" id="IPR050135">
    <property type="entry name" value="dGTPase-like"/>
</dbReference>
<evidence type="ECO:0000313" key="1">
    <source>
        <dbReference type="EMBL" id="MBD8010276.1"/>
    </source>
</evidence>
<gene>
    <name evidence="1" type="ORF">H9629_13150</name>
</gene>
<organism evidence="1 2">
    <name type="scientific">Acinetobacter pecorum</name>
    <dbReference type="NCBI Taxonomy" id="2762215"/>
    <lineage>
        <taxon>Bacteria</taxon>
        <taxon>Pseudomonadati</taxon>
        <taxon>Pseudomonadota</taxon>
        <taxon>Gammaproteobacteria</taxon>
        <taxon>Moraxellales</taxon>
        <taxon>Moraxellaceae</taxon>
        <taxon>Acinetobacter</taxon>
    </lineage>
</organism>
<name>A0ABR8VZS9_9GAMM</name>
<dbReference type="SUPFAM" id="SSF109604">
    <property type="entry name" value="HD-domain/PDEase-like"/>
    <property type="match status" value="1"/>
</dbReference>
<accession>A0ABR8VZS9</accession>
<evidence type="ECO:0008006" key="3">
    <source>
        <dbReference type="Google" id="ProtNLM"/>
    </source>
</evidence>
<dbReference type="RefSeq" id="WP_191731260.1">
    <property type="nucleotide sequence ID" value="NZ_JACSPT010000020.1"/>
</dbReference>
<dbReference type="InterPro" id="IPR003607">
    <property type="entry name" value="HD/PDEase_dom"/>
</dbReference>
<dbReference type="Proteomes" id="UP000621930">
    <property type="component" value="Unassembled WGS sequence"/>
</dbReference>